<dbReference type="PANTHER" id="PTHR30616:SF2">
    <property type="entry name" value="PURINE NUCLEOSIDE PHOSPHORYLASE LACC1"/>
    <property type="match status" value="1"/>
</dbReference>
<dbReference type="EMBL" id="LDQV01000024">
    <property type="protein sequence ID" value="KTR26424.1"/>
    <property type="molecule type" value="Genomic_DNA"/>
</dbReference>
<keyword evidence="8" id="KW-0862">Zinc</keyword>
<dbReference type="SUPFAM" id="SSF64438">
    <property type="entry name" value="CNF1/YfiH-like putative cysteine hydrolases"/>
    <property type="match status" value="1"/>
</dbReference>
<dbReference type="AlphaFoldDB" id="A0A0V8GJX4"/>
<evidence type="ECO:0000313" key="18">
    <source>
        <dbReference type="Proteomes" id="UP001387110"/>
    </source>
</evidence>
<evidence type="ECO:0000313" key="16">
    <source>
        <dbReference type="Proteomes" id="UP000053797"/>
    </source>
</evidence>
<dbReference type="NCBIfam" id="TIGR00726">
    <property type="entry name" value="peptidoglycan editing factor PgeF"/>
    <property type="match status" value="1"/>
</dbReference>
<keyword evidence="7" id="KW-0378">Hydrolase</keyword>
<evidence type="ECO:0000256" key="7">
    <source>
        <dbReference type="ARBA" id="ARBA00022801"/>
    </source>
</evidence>
<evidence type="ECO:0000313" key="13">
    <source>
        <dbReference type="EMBL" id="KSU50562.1"/>
    </source>
</evidence>
<evidence type="ECO:0000256" key="8">
    <source>
        <dbReference type="ARBA" id="ARBA00022833"/>
    </source>
</evidence>
<comment type="function">
    <text evidence="3">Purine nucleoside enzyme that catalyzes the phosphorolysis of adenosine and inosine nucleosides, yielding D-ribose 1-phosphate and the respective free bases, adenine and hypoxanthine. Also catalyzes the phosphorolysis of S-methyl-5'-thioadenosine into adenine and S-methyl-5-thio-alpha-D-ribose 1-phosphate. Also has adenosine deaminase activity.</text>
</comment>
<proteinExistence type="inferred from homology"/>
<comment type="similarity">
    <text evidence="4 12">Belongs to the purine nucleoside phosphorylase YfiH/LACC1 family.</text>
</comment>
<keyword evidence="6" id="KW-0479">Metal-binding</keyword>
<evidence type="ECO:0000256" key="4">
    <source>
        <dbReference type="ARBA" id="ARBA00007353"/>
    </source>
</evidence>
<evidence type="ECO:0000256" key="6">
    <source>
        <dbReference type="ARBA" id="ARBA00022723"/>
    </source>
</evidence>
<reference evidence="15 18" key="3">
    <citation type="submission" date="2023-12" db="EMBL/GenBank/DDBJ databases">
        <authorList>
            <person name="Easwaran N."/>
            <person name="Lazarus H.P.S."/>
        </authorList>
    </citation>
    <scope>NUCLEOTIDE SEQUENCE [LARGE SCALE GENOMIC DNA]</scope>
    <source>
        <strain evidence="15 18">VIT-2023</strain>
    </source>
</reference>
<dbReference type="Pfam" id="PF02578">
    <property type="entry name" value="Cu-oxidase_4"/>
    <property type="match status" value="1"/>
</dbReference>
<dbReference type="GO" id="GO:0005507">
    <property type="term" value="F:copper ion binding"/>
    <property type="evidence" value="ECO:0007669"/>
    <property type="project" value="TreeGrafter"/>
</dbReference>
<accession>A0A0V8GJX4</accession>
<evidence type="ECO:0000256" key="9">
    <source>
        <dbReference type="ARBA" id="ARBA00047989"/>
    </source>
</evidence>
<comment type="catalytic activity">
    <reaction evidence="10">
        <text>adenosine + phosphate = alpha-D-ribose 1-phosphate + adenine</text>
        <dbReference type="Rhea" id="RHEA:27642"/>
        <dbReference type="ChEBI" id="CHEBI:16335"/>
        <dbReference type="ChEBI" id="CHEBI:16708"/>
        <dbReference type="ChEBI" id="CHEBI:43474"/>
        <dbReference type="ChEBI" id="CHEBI:57720"/>
        <dbReference type="EC" id="2.4.2.1"/>
    </reaction>
    <physiologicalReaction direction="left-to-right" evidence="10">
        <dbReference type="Rhea" id="RHEA:27643"/>
    </physiologicalReaction>
</comment>
<dbReference type="PANTHER" id="PTHR30616">
    <property type="entry name" value="UNCHARACTERIZED PROTEIN YFIH"/>
    <property type="match status" value="1"/>
</dbReference>
<evidence type="ECO:0000256" key="10">
    <source>
        <dbReference type="ARBA" id="ARBA00048968"/>
    </source>
</evidence>
<dbReference type="InterPro" id="IPR003730">
    <property type="entry name" value="Cu_polyphenol_OxRdtase"/>
</dbReference>
<sequence length="258" mass="28139">MFGQWIKWDTPTGTVRAAFTTKFAAPHENGNLGLHVNDDRDGVIQNRQVIARQLDLSLENSIWAQQVHGNHVEQVTTLDSGRGALDYETAIPGTDGLVTTDSNVLLMMLFADCVPLVFCDPTTGIIANTHAGWRGTVGNIVEETVKQMERAGASRSSIQMVIGPSIRDCCYEVDQPVIDAIDALELDESPYIRKEDGKAMLSLQKTNAALAERCGVGDVLDSGLCTHCQAEDYFSYRHGDHGGRFASLIVKESLDVNS</sequence>
<dbReference type="InterPro" id="IPR038371">
    <property type="entry name" value="Cu_polyphenol_OxRdtase_sf"/>
</dbReference>
<reference evidence="13 16" key="1">
    <citation type="journal article" date="2015" name="Int. J. Syst. Evol. Microbiol.">
        <title>Exiguobacterium enclense sp. nov., isolated from sediment.</title>
        <authorList>
            <person name="Dastager S.G."/>
            <person name="Mawlankar R."/>
            <person name="Sonalkar V.V."/>
            <person name="Thorat M.N."/>
            <person name="Mual P."/>
            <person name="Verma A."/>
            <person name="Krishnamurthi S."/>
            <person name="Tang S.K."/>
            <person name="Li W.J."/>
        </authorList>
    </citation>
    <scope>NUCLEOTIDE SEQUENCE [LARGE SCALE GENOMIC DNA]</scope>
    <source>
        <strain evidence="13 16">NIO-1109</strain>
    </source>
</reference>
<evidence type="ECO:0000256" key="11">
    <source>
        <dbReference type="ARBA" id="ARBA00049893"/>
    </source>
</evidence>
<reference evidence="14 17" key="2">
    <citation type="journal article" date="2016" name="Front. Microbiol.">
        <title>Genomic Resource of Rice Seed Associated Bacteria.</title>
        <authorList>
            <person name="Midha S."/>
            <person name="Bansal K."/>
            <person name="Sharma S."/>
            <person name="Kumar N."/>
            <person name="Patil P.P."/>
            <person name="Chaudhry V."/>
            <person name="Patil P.B."/>
        </authorList>
    </citation>
    <scope>NUCLEOTIDE SEQUENCE [LARGE SCALE GENOMIC DNA]</scope>
    <source>
        <strain evidence="14 17">RSA11</strain>
    </source>
</reference>
<evidence type="ECO:0000313" key="17">
    <source>
        <dbReference type="Proteomes" id="UP000072605"/>
    </source>
</evidence>
<dbReference type="OrthoDB" id="4279at2"/>
<evidence type="ECO:0000256" key="12">
    <source>
        <dbReference type="RuleBase" id="RU361274"/>
    </source>
</evidence>
<organism evidence="13 16">
    <name type="scientific">Exiguobacterium indicum</name>
    <dbReference type="NCBI Taxonomy" id="296995"/>
    <lineage>
        <taxon>Bacteria</taxon>
        <taxon>Bacillati</taxon>
        <taxon>Bacillota</taxon>
        <taxon>Bacilli</taxon>
        <taxon>Bacillales</taxon>
        <taxon>Bacillales Family XII. Incertae Sedis</taxon>
        <taxon>Exiguobacterium</taxon>
    </lineage>
</organism>
<dbReference type="GO" id="GO:0017061">
    <property type="term" value="F:S-methyl-5-thioadenosine phosphorylase activity"/>
    <property type="evidence" value="ECO:0007669"/>
    <property type="project" value="UniProtKB-EC"/>
</dbReference>
<dbReference type="RefSeq" id="WP_023468799.1">
    <property type="nucleotide sequence ID" value="NZ_FMYN01000001.1"/>
</dbReference>
<evidence type="ECO:0000256" key="1">
    <source>
        <dbReference type="ARBA" id="ARBA00000553"/>
    </source>
</evidence>
<dbReference type="GO" id="GO:0016787">
    <property type="term" value="F:hydrolase activity"/>
    <property type="evidence" value="ECO:0007669"/>
    <property type="project" value="UniProtKB-KW"/>
</dbReference>
<evidence type="ECO:0000313" key="15">
    <source>
        <dbReference type="EMBL" id="MEI4461429.1"/>
    </source>
</evidence>
<dbReference type="Proteomes" id="UP000053797">
    <property type="component" value="Unassembled WGS sequence"/>
</dbReference>
<dbReference type="EMBL" id="JBAWKY010000001">
    <property type="protein sequence ID" value="MEI4461429.1"/>
    <property type="molecule type" value="Genomic_DNA"/>
</dbReference>
<name>A0A0V8GJX4_9BACL</name>
<evidence type="ECO:0000313" key="14">
    <source>
        <dbReference type="EMBL" id="KTR26424.1"/>
    </source>
</evidence>
<evidence type="ECO:0000256" key="5">
    <source>
        <dbReference type="ARBA" id="ARBA00022679"/>
    </source>
</evidence>
<keyword evidence="5" id="KW-0808">Transferase</keyword>
<keyword evidence="18" id="KW-1185">Reference proteome</keyword>
<gene>
    <name evidence="15" type="primary">pgeF</name>
    <name evidence="13" type="ORF">AS033_04055</name>
    <name evidence="14" type="ORF">RSA11_10495</name>
    <name evidence="15" type="ORF">SZL87_03195</name>
</gene>
<dbReference type="CDD" id="cd16833">
    <property type="entry name" value="YfiH"/>
    <property type="match status" value="1"/>
</dbReference>
<comment type="catalytic activity">
    <reaction evidence="9">
        <text>adenosine + H2O + H(+) = inosine + NH4(+)</text>
        <dbReference type="Rhea" id="RHEA:24408"/>
        <dbReference type="ChEBI" id="CHEBI:15377"/>
        <dbReference type="ChEBI" id="CHEBI:15378"/>
        <dbReference type="ChEBI" id="CHEBI:16335"/>
        <dbReference type="ChEBI" id="CHEBI:17596"/>
        <dbReference type="ChEBI" id="CHEBI:28938"/>
        <dbReference type="EC" id="3.5.4.4"/>
    </reaction>
    <physiologicalReaction direction="left-to-right" evidence="9">
        <dbReference type="Rhea" id="RHEA:24409"/>
    </physiologicalReaction>
</comment>
<dbReference type="Proteomes" id="UP000072605">
    <property type="component" value="Unassembled WGS sequence"/>
</dbReference>
<evidence type="ECO:0000256" key="3">
    <source>
        <dbReference type="ARBA" id="ARBA00003215"/>
    </source>
</evidence>
<dbReference type="Gene3D" id="3.60.140.10">
    <property type="entry name" value="CNF1/YfiH-like putative cysteine hydrolases"/>
    <property type="match status" value="1"/>
</dbReference>
<protein>
    <recommendedName>
        <fullName evidence="12">Purine nucleoside phosphorylase</fullName>
    </recommendedName>
</protein>
<dbReference type="EMBL" id="LNQL01000001">
    <property type="protein sequence ID" value="KSU50562.1"/>
    <property type="molecule type" value="Genomic_DNA"/>
</dbReference>
<dbReference type="Proteomes" id="UP001387110">
    <property type="component" value="Unassembled WGS sequence"/>
</dbReference>
<dbReference type="InterPro" id="IPR011324">
    <property type="entry name" value="Cytotoxic_necrot_fac-like_cat"/>
</dbReference>
<comment type="catalytic activity">
    <reaction evidence="1">
        <text>inosine + phosphate = alpha-D-ribose 1-phosphate + hypoxanthine</text>
        <dbReference type="Rhea" id="RHEA:27646"/>
        <dbReference type="ChEBI" id="CHEBI:17368"/>
        <dbReference type="ChEBI" id="CHEBI:17596"/>
        <dbReference type="ChEBI" id="CHEBI:43474"/>
        <dbReference type="ChEBI" id="CHEBI:57720"/>
        <dbReference type="EC" id="2.4.2.1"/>
    </reaction>
    <physiologicalReaction direction="left-to-right" evidence="1">
        <dbReference type="Rhea" id="RHEA:27647"/>
    </physiologicalReaction>
</comment>
<evidence type="ECO:0000256" key="2">
    <source>
        <dbReference type="ARBA" id="ARBA00001947"/>
    </source>
</evidence>
<comment type="cofactor">
    <cofactor evidence="2">
        <name>Zn(2+)</name>
        <dbReference type="ChEBI" id="CHEBI:29105"/>
    </cofactor>
</comment>
<comment type="catalytic activity">
    <reaction evidence="11">
        <text>S-methyl-5'-thioadenosine + phosphate = 5-(methylsulfanyl)-alpha-D-ribose 1-phosphate + adenine</text>
        <dbReference type="Rhea" id="RHEA:11852"/>
        <dbReference type="ChEBI" id="CHEBI:16708"/>
        <dbReference type="ChEBI" id="CHEBI:17509"/>
        <dbReference type="ChEBI" id="CHEBI:43474"/>
        <dbReference type="ChEBI" id="CHEBI:58533"/>
        <dbReference type="EC" id="2.4.2.28"/>
    </reaction>
    <physiologicalReaction direction="left-to-right" evidence="11">
        <dbReference type="Rhea" id="RHEA:11853"/>
    </physiologicalReaction>
</comment>
<comment type="caution">
    <text evidence="13">The sequence shown here is derived from an EMBL/GenBank/DDBJ whole genome shotgun (WGS) entry which is preliminary data.</text>
</comment>